<comment type="cofactor">
    <cofactor evidence="6">
        <name>[4Fe-4S] cluster</name>
        <dbReference type="ChEBI" id="CHEBI:49883"/>
    </cofactor>
    <text evidence="6">Binds 1 [4Fe-4S] cluster. The cluster is coordinated with 3 cysteines and an exchangeable S-adenosyl-L-methionine.</text>
</comment>
<dbReference type="PIRSF" id="PIRSF004869">
    <property type="entry name" value="PflX_prd"/>
    <property type="match status" value="1"/>
</dbReference>
<evidence type="ECO:0000256" key="7">
    <source>
        <dbReference type="SAM" id="MobiDB-lite"/>
    </source>
</evidence>
<evidence type="ECO:0000313" key="10">
    <source>
        <dbReference type="Proteomes" id="UP000007844"/>
    </source>
</evidence>
<dbReference type="GO" id="GO:0051539">
    <property type="term" value="F:4 iron, 4 sulfur cluster binding"/>
    <property type="evidence" value="ECO:0007669"/>
    <property type="project" value="UniProtKB-KW"/>
</dbReference>
<evidence type="ECO:0000256" key="4">
    <source>
        <dbReference type="ARBA" id="ARBA00023004"/>
    </source>
</evidence>
<feature type="binding site" evidence="6">
    <location>
        <position position="86"/>
    </location>
    <ligand>
        <name>[4Fe-4S] cluster</name>
        <dbReference type="ChEBI" id="CHEBI:49883"/>
        <note>4Fe-4S-S-AdoMet</note>
    </ligand>
</feature>
<dbReference type="InterPro" id="IPR016431">
    <property type="entry name" value="Pyrv-formate_lyase-activ_prd"/>
</dbReference>
<feature type="binding site" evidence="6">
    <location>
        <position position="82"/>
    </location>
    <ligand>
        <name>[4Fe-4S] cluster</name>
        <dbReference type="ChEBI" id="CHEBI:49883"/>
        <note>4Fe-4S-S-AdoMet</note>
    </ligand>
</feature>
<dbReference type="Proteomes" id="UP000007844">
    <property type="component" value="Chromosome"/>
</dbReference>
<dbReference type="GO" id="GO:0003824">
    <property type="term" value="F:catalytic activity"/>
    <property type="evidence" value="ECO:0007669"/>
    <property type="project" value="InterPro"/>
</dbReference>
<dbReference type="KEGG" id="daf:Desaf_3428"/>
<dbReference type="HOGENOM" id="CLU_044176_1_0_7"/>
<organism evidence="9 10">
    <name type="scientific">Desulfocurvibacter africanus subsp. africanus str. Walvis Bay</name>
    <dbReference type="NCBI Taxonomy" id="690850"/>
    <lineage>
        <taxon>Bacteria</taxon>
        <taxon>Pseudomonadati</taxon>
        <taxon>Thermodesulfobacteriota</taxon>
        <taxon>Desulfovibrionia</taxon>
        <taxon>Desulfovibrionales</taxon>
        <taxon>Desulfovibrionaceae</taxon>
        <taxon>Desulfocurvibacter</taxon>
    </lineage>
</organism>
<feature type="region of interest" description="Disordered" evidence="7">
    <location>
        <begin position="336"/>
        <end position="360"/>
    </location>
</feature>
<dbReference type="CDD" id="cd01335">
    <property type="entry name" value="Radical_SAM"/>
    <property type="match status" value="1"/>
</dbReference>
<dbReference type="InterPro" id="IPR034457">
    <property type="entry name" value="Organic_radical-activating"/>
</dbReference>
<feature type="domain" description="Radical SAM core" evidence="8">
    <location>
        <begin position="67"/>
        <end position="283"/>
    </location>
</feature>
<dbReference type="STRING" id="690850.Desaf_3428"/>
<reference evidence="9 10" key="1">
    <citation type="journal article" date="2011" name="J. Bacteriol.">
        <title>Genome sequence of the mercury-methylating and pleomorphic Desulfovibrio africanus Strain Walvis Bay.</title>
        <authorList>
            <person name="Brown S.D."/>
            <person name="Wall J.D."/>
            <person name="Kucken A.M."/>
            <person name="Gilmour C.C."/>
            <person name="Podar M."/>
            <person name="Brandt C.C."/>
            <person name="Teshima H."/>
            <person name="Detter J.C."/>
            <person name="Han C.S."/>
            <person name="Land M.L."/>
            <person name="Lucas S."/>
            <person name="Han J."/>
            <person name="Pennacchio L."/>
            <person name="Nolan M."/>
            <person name="Pitluck S."/>
            <person name="Woyke T."/>
            <person name="Goodwin L."/>
            <person name="Palumbo A.V."/>
            <person name="Elias D.A."/>
        </authorList>
    </citation>
    <scope>NUCLEOTIDE SEQUENCE [LARGE SCALE GENOMIC DNA]</scope>
    <source>
        <strain evidence="9 10">Walvis Bay</strain>
    </source>
</reference>
<dbReference type="InterPro" id="IPR013785">
    <property type="entry name" value="Aldolase_TIM"/>
</dbReference>
<evidence type="ECO:0000256" key="1">
    <source>
        <dbReference type="ARBA" id="ARBA00022485"/>
    </source>
</evidence>
<keyword evidence="3 6" id="KW-0479">Metal-binding</keyword>
<keyword evidence="4 6" id="KW-0408">Iron</keyword>
<protein>
    <submittedName>
        <fullName evidence="9">Radical SAM domain protein</fullName>
    </submittedName>
</protein>
<evidence type="ECO:0000256" key="6">
    <source>
        <dbReference type="PIRSR" id="PIRSR004869-50"/>
    </source>
</evidence>
<keyword evidence="10" id="KW-1185">Reference proteome</keyword>
<proteinExistence type="predicted"/>
<dbReference type="PROSITE" id="PS51918">
    <property type="entry name" value="RADICAL_SAM"/>
    <property type="match status" value="1"/>
</dbReference>
<dbReference type="InterPro" id="IPR027596">
    <property type="entry name" value="AmmeMemoSam_rS"/>
</dbReference>
<dbReference type="SFLD" id="SFLDS00029">
    <property type="entry name" value="Radical_SAM"/>
    <property type="match status" value="1"/>
</dbReference>
<dbReference type="PANTHER" id="PTHR30352">
    <property type="entry name" value="PYRUVATE FORMATE-LYASE-ACTIVATING ENZYME"/>
    <property type="match status" value="1"/>
</dbReference>
<keyword evidence="5 6" id="KW-0411">Iron-sulfur</keyword>
<dbReference type="Gene3D" id="3.20.20.70">
    <property type="entry name" value="Aldolase class I"/>
    <property type="match status" value="1"/>
</dbReference>
<dbReference type="SUPFAM" id="SSF102114">
    <property type="entry name" value="Radical SAM enzymes"/>
    <property type="match status" value="1"/>
</dbReference>
<keyword evidence="2 6" id="KW-0949">S-adenosyl-L-methionine</keyword>
<evidence type="ECO:0000313" key="9">
    <source>
        <dbReference type="EMBL" id="EGJ51714.1"/>
    </source>
</evidence>
<feature type="binding site" evidence="6">
    <location>
        <position position="89"/>
    </location>
    <ligand>
        <name>[4Fe-4S] cluster</name>
        <dbReference type="ChEBI" id="CHEBI:49883"/>
        <note>4Fe-4S-S-AdoMet</note>
    </ligand>
</feature>
<evidence type="ECO:0000256" key="3">
    <source>
        <dbReference type="ARBA" id="ARBA00022723"/>
    </source>
</evidence>
<keyword evidence="1" id="KW-0004">4Fe-4S</keyword>
<accession>F3YWZ0</accession>
<dbReference type="InterPro" id="IPR007197">
    <property type="entry name" value="rSAM"/>
</dbReference>
<dbReference type="SMART" id="SM00729">
    <property type="entry name" value="Elp3"/>
    <property type="match status" value="1"/>
</dbReference>
<dbReference type="PANTHER" id="PTHR30352:SF5">
    <property type="entry name" value="PYRUVATE FORMATE-LYASE 1-ACTIVATING ENZYME"/>
    <property type="match status" value="1"/>
</dbReference>
<feature type="compositionally biased region" description="Basic and acidic residues" evidence="7">
    <location>
        <begin position="350"/>
        <end position="360"/>
    </location>
</feature>
<dbReference type="InterPro" id="IPR058240">
    <property type="entry name" value="rSAM_sf"/>
</dbReference>
<dbReference type="AlphaFoldDB" id="F3YWZ0"/>
<evidence type="ECO:0000256" key="2">
    <source>
        <dbReference type="ARBA" id="ARBA00022691"/>
    </source>
</evidence>
<dbReference type="NCBIfam" id="TIGR04337">
    <property type="entry name" value="AmmeMemoSam_rS"/>
    <property type="match status" value="1"/>
</dbReference>
<sequence>MIEAQLWKPAADKNVRCELCNQFCLIEQGARGKCGVRENHDGRLMSLSADKVAAMNLDPIEKKPLYHFLPGTTSLSIGTPGCTMACQFCQNYSLSMPPKQGDEVRGERITPEVIVETALRYGAASISYTYSEPTIFFELAEPCAKLAIDKGLKNVWVSNGYMSDKCLDRLRDIIHAANIDLKAFNDDFYRNICDARLKPVLKNIVSIKKMGWWLELTTLLIPGMNDSDEELRGMAAYIRDDVGADTPWHISRFHPTYKLTTKPITPVERLERAWEIGKEAGLKYVYVGNVPGHVSDHTTCPECGCLCLDRSGFSVTSNAIKDGKCPECGLEIPGVGLSGEAGKNRAAKGRKSDAGRRPSI</sequence>
<evidence type="ECO:0000259" key="8">
    <source>
        <dbReference type="PROSITE" id="PS51918"/>
    </source>
</evidence>
<dbReference type="RefSeq" id="WP_014261328.1">
    <property type="nucleotide sequence ID" value="NC_016629.1"/>
</dbReference>
<dbReference type="Pfam" id="PF04055">
    <property type="entry name" value="Radical_SAM"/>
    <property type="match status" value="1"/>
</dbReference>
<evidence type="ECO:0000256" key="5">
    <source>
        <dbReference type="ARBA" id="ARBA00023014"/>
    </source>
</evidence>
<dbReference type="EMBL" id="CP003221">
    <property type="protein sequence ID" value="EGJ51714.1"/>
    <property type="molecule type" value="Genomic_DNA"/>
</dbReference>
<dbReference type="InterPro" id="IPR006638">
    <property type="entry name" value="Elp3/MiaA/NifB-like_rSAM"/>
</dbReference>
<dbReference type="SFLD" id="SFLDG01101">
    <property type="entry name" value="Uncharacterised_Radical_SAM_Su"/>
    <property type="match status" value="1"/>
</dbReference>
<dbReference type="GO" id="GO:0046872">
    <property type="term" value="F:metal ion binding"/>
    <property type="evidence" value="ECO:0007669"/>
    <property type="project" value="UniProtKB-KW"/>
</dbReference>
<dbReference type="eggNOG" id="COG1180">
    <property type="taxonomic scope" value="Bacteria"/>
</dbReference>
<name>F3YWZ0_DESAF</name>
<gene>
    <name evidence="9" type="ORF">Desaf_3428</name>
</gene>